<comment type="subcellular location">
    <subcellularLocation>
        <location evidence="3">Chromosome</location>
    </subcellularLocation>
    <subcellularLocation>
        <location evidence="2">Nucleus</location>
    </subcellularLocation>
</comment>
<dbReference type="GO" id="GO:0006357">
    <property type="term" value="P:regulation of transcription by RNA polymerase II"/>
    <property type="evidence" value="ECO:0007669"/>
    <property type="project" value="EnsemblFungi"/>
</dbReference>
<keyword evidence="6 16" id="KW-0540">Nuclease</keyword>
<keyword evidence="7" id="KW-0479">Metal-binding</keyword>
<keyword evidence="12 16" id="KW-0234">DNA repair</keyword>
<evidence type="ECO:0000256" key="11">
    <source>
        <dbReference type="ARBA" id="ARBA00022839"/>
    </source>
</evidence>
<dbReference type="EMBL" id="LK023324">
    <property type="protein sequence ID" value="CDS07256.1"/>
    <property type="molecule type" value="Genomic_DNA"/>
</dbReference>
<evidence type="ECO:0000256" key="12">
    <source>
        <dbReference type="ARBA" id="ARBA00023204"/>
    </source>
</evidence>
<keyword evidence="9 16" id="KW-0227">DNA damage</keyword>
<dbReference type="GO" id="GO:0010780">
    <property type="term" value="P:meiotic DNA double-strand break formation involved in reciprocal meiotic recombination"/>
    <property type="evidence" value="ECO:0007669"/>
    <property type="project" value="EnsemblFungi"/>
</dbReference>
<dbReference type="GO" id="GO:0035753">
    <property type="term" value="P:maintenance of DNA trinucleotide repeats"/>
    <property type="evidence" value="ECO:0007669"/>
    <property type="project" value="EnsemblFungi"/>
</dbReference>
<keyword evidence="13 16" id="KW-0464">Manganese</keyword>
<dbReference type="PANTHER" id="PTHR10139:SF1">
    <property type="entry name" value="DOUBLE-STRAND BREAK REPAIR PROTEIN MRE11"/>
    <property type="match status" value="1"/>
</dbReference>
<dbReference type="InterPro" id="IPR038487">
    <property type="entry name" value="Mre11_capping_dom"/>
</dbReference>
<evidence type="ECO:0000256" key="7">
    <source>
        <dbReference type="ARBA" id="ARBA00022723"/>
    </source>
</evidence>
<dbReference type="SMART" id="SM01347">
    <property type="entry name" value="Mre11_DNA_bind"/>
    <property type="match status" value="1"/>
</dbReference>
<gene>
    <name evidence="18" type="ORF">LRAMOSA01205</name>
</gene>
<dbReference type="AlphaFoldDB" id="A0A077WHK8"/>
<accession>A0A077WHK8</accession>
<dbReference type="GO" id="GO:0003691">
    <property type="term" value="F:double-stranded telomeric DNA binding"/>
    <property type="evidence" value="ECO:0007669"/>
    <property type="project" value="EnsemblFungi"/>
</dbReference>
<keyword evidence="15 16" id="KW-0469">Meiosis</keyword>
<dbReference type="Pfam" id="PF04152">
    <property type="entry name" value="Mre11_DNA_bind"/>
    <property type="match status" value="1"/>
</dbReference>
<evidence type="ECO:0000256" key="13">
    <source>
        <dbReference type="ARBA" id="ARBA00023211"/>
    </source>
</evidence>
<dbReference type="GO" id="GO:1990918">
    <property type="term" value="P:double-strand break repair involved in meiotic recombination"/>
    <property type="evidence" value="ECO:0007669"/>
    <property type="project" value="EnsemblFungi"/>
</dbReference>
<dbReference type="GO" id="GO:0006303">
    <property type="term" value="P:double-strand break repair via nonhomologous end joining"/>
    <property type="evidence" value="ECO:0007669"/>
    <property type="project" value="EnsemblFungi"/>
</dbReference>
<evidence type="ECO:0000256" key="10">
    <source>
        <dbReference type="ARBA" id="ARBA00022801"/>
    </source>
</evidence>
<evidence type="ECO:0000256" key="16">
    <source>
        <dbReference type="RuleBase" id="RU003447"/>
    </source>
</evidence>
<evidence type="ECO:0000256" key="4">
    <source>
        <dbReference type="ARBA" id="ARBA00009028"/>
    </source>
</evidence>
<evidence type="ECO:0000259" key="17">
    <source>
        <dbReference type="SMART" id="SM01347"/>
    </source>
</evidence>
<dbReference type="InterPro" id="IPR007281">
    <property type="entry name" value="Mre11_DNA-bd"/>
</dbReference>
<dbReference type="FunFam" id="3.60.21.10:FF:000011">
    <property type="entry name" value="Double-strand break repair protein"/>
    <property type="match status" value="1"/>
</dbReference>
<dbReference type="GO" id="GO:0051880">
    <property type="term" value="F:G-quadruplex DNA binding"/>
    <property type="evidence" value="ECO:0007669"/>
    <property type="project" value="EnsemblFungi"/>
</dbReference>
<dbReference type="GO" id="GO:0000727">
    <property type="term" value="P:double-strand break repair via break-induced replication"/>
    <property type="evidence" value="ECO:0007669"/>
    <property type="project" value="EnsemblFungi"/>
</dbReference>
<dbReference type="Pfam" id="PF00149">
    <property type="entry name" value="Metallophos"/>
    <property type="match status" value="1"/>
</dbReference>
<name>A0A077WHK8_9FUNG</name>
<dbReference type="GO" id="GO:0060090">
    <property type="term" value="F:molecular adaptor activity"/>
    <property type="evidence" value="ECO:0007669"/>
    <property type="project" value="EnsemblFungi"/>
</dbReference>
<dbReference type="GO" id="GO:0000014">
    <property type="term" value="F:single-stranded DNA endodeoxyribonuclease activity"/>
    <property type="evidence" value="ECO:0007669"/>
    <property type="project" value="TreeGrafter"/>
</dbReference>
<evidence type="ECO:0000256" key="8">
    <source>
        <dbReference type="ARBA" id="ARBA00022759"/>
    </source>
</evidence>
<dbReference type="GO" id="GO:0030870">
    <property type="term" value="C:Mre11 complex"/>
    <property type="evidence" value="ECO:0007669"/>
    <property type="project" value="EnsemblFungi"/>
</dbReference>
<keyword evidence="10 16" id="KW-0378">Hydrolase</keyword>
<sequence>MSDTLKILIATDNHVGYLENDQIRGRDSFDTLEEVLILAKENQVDFILLGGDLFHDNRPSLYCLNEVITLIREHCYGNKPCEFYIVSDQSVNFQSRSVHGANVYDPNVNISIPIFSIHGNHDDPSGLGNICVLDVLANGGHINYFGRAYDFRDIQVNPILFEKGATKLLLYGLGNIRDERLHHAWGDGNVKFPRPDPEMEPAWYRNAFNLLVLHQNRVQHGPTSYIPEDFIPDFFNLVVWGHEHDCRIDPEACNGVDIIQPGSSVATSLAEGEAIPKHVGLLEVTGTDYTLQKIPLNTVRPFEWTSVSLSEVPGLTPDPKACEQYLTSVIEDLIKRAETKWKERQPEEQQQQQREAPLPLIRVRVYYTAEFEAFNVVVFGKKFINRVANPKDILKFSRVARSARQQQRNTRDTAANSTVPVPERLDTLKIENLVGEILGRNLAVLPENELQDVVQKLIEKDDKNALSSYVDQSLNRMKRRMIDSEDRSHITDLSDDYVKRRALALKEERHNAYAQETHEE</sequence>
<evidence type="ECO:0000256" key="6">
    <source>
        <dbReference type="ARBA" id="ARBA00022722"/>
    </source>
</evidence>
<dbReference type="GO" id="GO:0035861">
    <property type="term" value="C:site of double-strand break"/>
    <property type="evidence" value="ECO:0007669"/>
    <property type="project" value="EnsemblFungi"/>
</dbReference>
<evidence type="ECO:0000256" key="9">
    <source>
        <dbReference type="ARBA" id="ARBA00022763"/>
    </source>
</evidence>
<evidence type="ECO:0000256" key="14">
    <source>
        <dbReference type="ARBA" id="ARBA00023242"/>
    </source>
</evidence>
<dbReference type="GO" id="GO:0007095">
    <property type="term" value="P:mitotic G2 DNA damage checkpoint signaling"/>
    <property type="evidence" value="ECO:0007669"/>
    <property type="project" value="TreeGrafter"/>
</dbReference>
<evidence type="ECO:0000256" key="15">
    <source>
        <dbReference type="ARBA" id="ARBA00023254"/>
    </source>
</evidence>
<evidence type="ECO:0000256" key="2">
    <source>
        <dbReference type="ARBA" id="ARBA00004123"/>
    </source>
</evidence>
<evidence type="ECO:0000256" key="1">
    <source>
        <dbReference type="ARBA" id="ARBA00001936"/>
    </source>
</evidence>
<dbReference type="GO" id="GO:0010791">
    <property type="term" value="P:DNA double-strand break processing involved in repair via synthesis-dependent strand annealing"/>
    <property type="evidence" value="ECO:0007669"/>
    <property type="project" value="EnsemblFungi"/>
</dbReference>
<feature type="domain" description="Mre11 DNA-binding" evidence="17">
    <location>
        <begin position="289"/>
        <end position="457"/>
    </location>
</feature>
<dbReference type="SUPFAM" id="SSF56300">
    <property type="entry name" value="Metallo-dependent phosphatases"/>
    <property type="match status" value="1"/>
</dbReference>
<keyword evidence="14 16" id="KW-0539">Nucleus</keyword>
<reference evidence="18" key="1">
    <citation type="journal article" date="2014" name="Genome Announc.">
        <title>De novo whole-genome sequence and genome annotation of Lichtheimia ramosa.</title>
        <authorList>
            <person name="Linde J."/>
            <person name="Schwartze V."/>
            <person name="Binder U."/>
            <person name="Lass-Florl C."/>
            <person name="Voigt K."/>
            <person name="Horn F."/>
        </authorList>
    </citation>
    <scope>NUCLEOTIDE SEQUENCE</scope>
    <source>
        <strain evidence="18">JMRC FSU:6197</strain>
    </source>
</reference>
<dbReference type="GO" id="GO:0004017">
    <property type="term" value="F:AMP kinase activity"/>
    <property type="evidence" value="ECO:0007669"/>
    <property type="project" value="EnsemblFungi"/>
</dbReference>
<dbReference type="InterPro" id="IPR029052">
    <property type="entry name" value="Metallo-depent_PP-like"/>
</dbReference>
<dbReference type="GO" id="GO:0031573">
    <property type="term" value="P:mitotic intra-S DNA damage checkpoint signaling"/>
    <property type="evidence" value="ECO:0007669"/>
    <property type="project" value="EnsemblFungi"/>
</dbReference>
<organism evidence="18">
    <name type="scientific">Lichtheimia ramosa</name>
    <dbReference type="NCBI Taxonomy" id="688394"/>
    <lineage>
        <taxon>Eukaryota</taxon>
        <taxon>Fungi</taxon>
        <taxon>Fungi incertae sedis</taxon>
        <taxon>Mucoromycota</taxon>
        <taxon>Mucoromycotina</taxon>
        <taxon>Mucoromycetes</taxon>
        <taxon>Mucorales</taxon>
        <taxon>Lichtheimiaceae</taxon>
        <taxon>Lichtheimia</taxon>
    </lineage>
</organism>
<dbReference type="GO" id="GO:0062176">
    <property type="term" value="P:R-loop processing"/>
    <property type="evidence" value="ECO:0007669"/>
    <property type="project" value="EnsemblFungi"/>
</dbReference>
<dbReference type="GO" id="GO:0006284">
    <property type="term" value="P:base-excision repair"/>
    <property type="evidence" value="ECO:0007669"/>
    <property type="project" value="EnsemblFungi"/>
</dbReference>
<dbReference type="GO" id="GO:0097552">
    <property type="term" value="P:mitochondrial double-strand break repair via homologous recombination"/>
    <property type="evidence" value="ECO:0007669"/>
    <property type="project" value="EnsemblFungi"/>
</dbReference>
<dbReference type="GO" id="GO:0008296">
    <property type="term" value="F:3'-5'-DNA exonuclease activity"/>
    <property type="evidence" value="ECO:0007669"/>
    <property type="project" value="EnsemblFungi"/>
</dbReference>
<dbReference type="PANTHER" id="PTHR10139">
    <property type="entry name" value="DOUBLE-STRAND BREAK REPAIR PROTEIN MRE11"/>
    <property type="match status" value="1"/>
</dbReference>
<keyword evidence="11 16" id="KW-0269">Exonuclease</keyword>
<comment type="cofactor">
    <cofactor evidence="1">
        <name>Mn(2+)</name>
        <dbReference type="ChEBI" id="CHEBI:29035"/>
    </cofactor>
</comment>
<dbReference type="InterPro" id="IPR003701">
    <property type="entry name" value="Mre11"/>
</dbReference>
<proteinExistence type="inferred from homology"/>
<dbReference type="GO" id="GO:0000723">
    <property type="term" value="P:telomere maintenance"/>
    <property type="evidence" value="ECO:0007669"/>
    <property type="project" value="EnsemblFungi"/>
</dbReference>
<dbReference type="GO" id="GO:0140445">
    <property type="term" value="C:chromosome, telomeric repeat region"/>
    <property type="evidence" value="ECO:0007669"/>
    <property type="project" value="EnsemblFungi"/>
</dbReference>
<dbReference type="Gene3D" id="3.30.110.110">
    <property type="entry name" value="Mre11, capping domain"/>
    <property type="match status" value="1"/>
</dbReference>
<keyword evidence="8 16" id="KW-0255">Endonuclease</keyword>
<dbReference type="NCBIfam" id="TIGR00583">
    <property type="entry name" value="mre11"/>
    <property type="match status" value="1"/>
</dbReference>
<dbReference type="OrthoDB" id="30417at2759"/>
<protein>
    <recommendedName>
        <fullName evidence="17">Mre11 DNA-binding domain-containing protein</fullName>
    </recommendedName>
</protein>
<dbReference type="GO" id="GO:0030145">
    <property type="term" value="F:manganese ion binding"/>
    <property type="evidence" value="ECO:0007669"/>
    <property type="project" value="EnsemblFungi"/>
</dbReference>
<dbReference type="InterPro" id="IPR041796">
    <property type="entry name" value="Mre11_N"/>
</dbReference>
<dbReference type="GO" id="GO:0043047">
    <property type="term" value="F:single-stranded telomeric DNA binding"/>
    <property type="evidence" value="ECO:0007669"/>
    <property type="project" value="EnsemblFungi"/>
</dbReference>
<evidence type="ECO:0000313" key="18">
    <source>
        <dbReference type="EMBL" id="CDS07256.1"/>
    </source>
</evidence>
<comment type="similarity">
    <text evidence="4 16">Belongs to the MRE11/RAD32 family.</text>
</comment>
<dbReference type="Gene3D" id="3.60.21.10">
    <property type="match status" value="1"/>
</dbReference>
<keyword evidence="5" id="KW-0158">Chromosome</keyword>
<evidence type="ECO:0000256" key="3">
    <source>
        <dbReference type="ARBA" id="ARBA00004286"/>
    </source>
</evidence>
<dbReference type="CDD" id="cd00840">
    <property type="entry name" value="MPP_Mre11_N"/>
    <property type="match status" value="1"/>
</dbReference>
<evidence type="ECO:0000256" key="5">
    <source>
        <dbReference type="ARBA" id="ARBA00022454"/>
    </source>
</evidence>
<dbReference type="InterPro" id="IPR004843">
    <property type="entry name" value="Calcineurin-like_PHP"/>
</dbReference>